<gene>
    <name evidence="1" type="ORF">DPEC_G00197170</name>
</gene>
<evidence type="ECO:0000313" key="2">
    <source>
        <dbReference type="Proteomes" id="UP001157502"/>
    </source>
</evidence>
<proteinExistence type="predicted"/>
<reference evidence="1" key="1">
    <citation type="submission" date="2021-05" db="EMBL/GenBank/DDBJ databases">
        <authorList>
            <person name="Pan Q."/>
            <person name="Jouanno E."/>
            <person name="Zahm M."/>
            <person name="Klopp C."/>
            <person name="Cabau C."/>
            <person name="Louis A."/>
            <person name="Berthelot C."/>
            <person name="Parey E."/>
            <person name="Roest Crollius H."/>
            <person name="Montfort J."/>
            <person name="Robinson-Rechavi M."/>
            <person name="Bouchez O."/>
            <person name="Lampietro C."/>
            <person name="Lopez Roques C."/>
            <person name="Donnadieu C."/>
            <person name="Postlethwait J."/>
            <person name="Bobe J."/>
            <person name="Dillon D."/>
            <person name="Chandos A."/>
            <person name="von Hippel F."/>
            <person name="Guiguen Y."/>
        </authorList>
    </citation>
    <scope>NUCLEOTIDE SEQUENCE</scope>
    <source>
        <strain evidence="1">YG-Jan2019</strain>
    </source>
</reference>
<keyword evidence="2" id="KW-1185">Reference proteome</keyword>
<sequence>MYSFLKNGIMGGGTPEPEPVTFDQPWRKTDWSKQNRDNMAETLRNFDLNEPNLKHLRCLLLGPIGSGKSSFINSVNNVFQGRIAHNALGAATSGTSFTKTYKTHYIKNGPGSLPFVFNDVMGLEARKGTGIHYDDLINALKGHIPEGYQFNPVSPLTDESKEYNREPNIQDMVQCLVNVIPVNKISLMSNEVIEKMTMIREKASELGIPQVVVMTMPDKACELVGKDVKKIYTSIEIKKKMQICSNYLGVPMDCILPVKNYHEEGGLDNDMDILILNTVTRIVNFANDYMWMSTKK</sequence>
<name>A0ACC2G7V3_DALPE</name>
<dbReference type="Proteomes" id="UP001157502">
    <property type="component" value="Chromosome 16"/>
</dbReference>
<accession>A0ACC2G7V3</accession>
<evidence type="ECO:0000313" key="1">
    <source>
        <dbReference type="EMBL" id="KAJ7999704.1"/>
    </source>
</evidence>
<dbReference type="EMBL" id="CM055743">
    <property type="protein sequence ID" value="KAJ7999704.1"/>
    <property type="molecule type" value="Genomic_DNA"/>
</dbReference>
<comment type="caution">
    <text evidence="1">The sequence shown here is derived from an EMBL/GenBank/DDBJ whole genome shotgun (WGS) entry which is preliminary data.</text>
</comment>
<protein>
    <submittedName>
        <fullName evidence="1">Uncharacterized protein</fullName>
    </submittedName>
</protein>
<organism evidence="1 2">
    <name type="scientific">Dallia pectoralis</name>
    <name type="common">Alaska blackfish</name>
    <dbReference type="NCBI Taxonomy" id="75939"/>
    <lineage>
        <taxon>Eukaryota</taxon>
        <taxon>Metazoa</taxon>
        <taxon>Chordata</taxon>
        <taxon>Craniata</taxon>
        <taxon>Vertebrata</taxon>
        <taxon>Euteleostomi</taxon>
        <taxon>Actinopterygii</taxon>
        <taxon>Neopterygii</taxon>
        <taxon>Teleostei</taxon>
        <taxon>Protacanthopterygii</taxon>
        <taxon>Esociformes</taxon>
        <taxon>Umbridae</taxon>
        <taxon>Dallia</taxon>
    </lineage>
</organism>